<protein>
    <recommendedName>
        <fullName evidence="1">RNA-directed DNA polymerase</fullName>
        <ecNumber evidence="1">2.7.7.49</ecNumber>
    </recommendedName>
</protein>
<evidence type="ECO:0000256" key="8">
    <source>
        <dbReference type="PROSITE-ProRule" id="PRU00047"/>
    </source>
</evidence>
<evidence type="ECO:0000259" key="10">
    <source>
        <dbReference type="PROSITE" id="PS50158"/>
    </source>
</evidence>
<evidence type="ECO:0000256" key="9">
    <source>
        <dbReference type="SAM" id="MobiDB-lite"/>
    </source>
</evidence>
<dbReference type="PANTHER" id="PTHR37984:SF5">
    <property type="entry name" value="PROTEIN NYNRIN-LIKE"/>
    <property type="match status" value="1"/>
</dbReference>
<dbReference type="GO" id="GO:0008270">
    <property type="term" value="F:zinc ion binding"/>
    <property type="evidence" value="ECO:0007669"/>
    <property type="project" value="UniProtKB-KW"/>
</dbReference>
<dbReference type="CDD" id="cd00303">
    <property type="entry name" value="retropepsin_like"/>
    <property type="match status" value="1"/>
</dbReference>
<keyword evidence="8" id="KW-0862">Zinc</keyword>
<dbReference type="Gene3D" id="3.10.10.10">
    <property type="entry name" value="HIV Type 1 Reverse Transcriptase, subunit A, domain 1"/>
    <property type="match status" value="2"/>
</dbReference>
<dbReference type="EC" id="2.7.7.49" evidence="1"/>
<keyword evidence="8" id="KW-0863">Zinc-finger</keyword>
<proteinExistence type="predicted"/>
<dbReference type="Pfam" id="PF08284">
    <property type="entry name" value="RVP_2"/>
    <property type="match status" value="1"/>
</dbReference>
<comment type="caution">
    <text evidence="11">The sequence shown here is derived from an EMBL/GenBank/DDBJ whole genome shotgun (WGS) entry which is preliminary data.</text>
</comment>
<dbReference type="GO" id="GO:0004190">
    <property type="term" value="F:aspartic-type endopeptidase activity"/>
    <property type="evidence" value="ECO:0007669"/>
    <property type="project" value="InterPro"/>
</dbReference>
<dbReference type="GO" id="GO:0004519">
    <property type="term" value="F:endonuclease activity"/>
    <property type="evidence" value="ECO:0007669"/>
    <property type="project" value="UniProtKB-KW"/>
</dbReference>
<feature type="region of interest" description="Disordered" evidence="9">
    <location>
        <begin position="58"/>
        <end position="88"/>
    </location>
</feature>
<keyword evidence="2" id="KW-0808">Transferase</keyword>
<feature type="domain" description="CCHC-type" evidence="10">
    <location>
        <begin position="130"/>
        <end position="145"/>
    </location>
</feature>
<dbReference type="FunFam" id="3.30.70.270:FF:000020">
    <property type="entry name" value="Transposon Tf2-6 polyprotein-like Protein"/>
    <property type="match status" value="1"/>
</dbReference>
<organism evidence="11 12">
    <name type="scientific">Cucumis melo var. makuwa</name>
    <name type="common">Oriental melon</name>
    <dbReference type="NCBI Taxonomy" id="1194695"/>
    <lineage>
        <taxon>Eukaryota</taxon>
        <taxon>Viridiplantae</taxon>
        <taxon>Streptophyta</taxon>
        <taxon>Embryophyta</taxon>
        <taxon>Tracheophyta</taxon>
        <taxon>Spermatophyta</taxon>
        <taxon>Magnoliopsida</taxon>
        <taxon>eudicotyledons</taxon>
        <taxon>Gunneridae</taxon>
        <taxon>Pentapetalae</taxon>
        <taxon>rosids</taxon>
        <taxon>fabids</taxon>
        <taxon>Cucurbitales</taxon>
        <taxon>Cucurbitaceae</taxon>
        <taxon>Benincaseae</taxon>
        <taxon>Cucumis</taxon>
    </lineage>
</organism>
<dbReference type="Pfam" id="PF17921">
    <property type="entry name" value="Integrase_H2C2"/>
    <property type="match status" value="1"/>
</dbReference>
<dbReference type="GO" id="GO:0006508">
    <property type="term" value="P:proteolysis"/>
    <property type="evidence" value="ECO:0007669"/>
    <property type="project" value="InterPro"/>
</dbReference>
<keyword evidence="7" id="KW-0695">RNA-directed DNA polymerase</keyword>
<dbReference type="AlphaFoldDB" id="A0A5A7TW21"/>
<dbReference type="InterPro" id="IPR001969">
    <property type="entry name" value="Aspartic_peptidase_AS"/>
</dbReference>
<keyword evidence="8" id="KW-0479">Metal-binding</keyword>
<dbReference type="PROSITE" id="PS00141">
    <property type="entry name" value="ASP_PROTEASE"/>
    <property type="match status" value="1"/>
</dbReference>
<dbReference type="SUPFAM" id="SSF56672">
    <property type="entry name" value="DNA/RNA polymerases"/>
    <property type="match status" value="1"/>
</dbReference>
<dbReference type="InterPro" id="IPR043128">
    <property type="entry name" value="Rev_trsase/Diguanyl_cyclase"/>
</dbReference>
<dbReference type="Gene3D" id="3.30.70.270">
    <property type="match status" value="2"/>
</dbReference>
<keyword evidence="5" id="KW-0255">Endonuclease</keyword>
<evidence type="ECO:0000313" key="11">
    <source>
        <dbReference type="EMBL" id="KAA0045429.1"/>
    </source>
</evidence>
<keyword evidence="6" id="KW-0378">Hydrolase</keyword>
<dbReference type="SMART" id="SM00343">
    <property type="entry name" value="ZnF_C2HC"/>
    <property type="match status" value="1"/>
</dbReference>
<dbReference type="InterPro" id="IPR041373">
    <property type="entry name" value="RT_RNaseH"/>
</dbReference>
<dbReference type="InterPro" id="IPR000477">
    <property type="entry name" value="RT_dom"/>
</dbReference>
<dbReference type="GO" id="GO:0003676">
    <property type="term" value="F:nucleic acid binding"/>
    <property type="evidence" value="ECO:0007669"/>
    <property type="project" value="InterPro"/>
</dbReference>
<evidence type="ECO:0000256" key="6">
    <source>
        <dbReference type="ARBA" id="ARBA00022801"/>
    </source>
</evidence>
<evidence type="ECO:0000256" key="5">
    <source>
        <dbReference type="ARBA" id="ARBA00022759"/>
    </source>
</evidence>
<dbReference type="SUPFAM" id="SSF50630">
    <property type="entry name" value="Acid proteases"/>
    <property type="match status" value="1"/>
</dbReference>
<dbReference type="OrthoDB" id="415724at2759"/>
<keyword evidence="3" id="KW-0548">Nucleotidyltransferase</keyword>
<evidence type="ECO:0000256" key="3">
    <source>
        <dbReference type="ARBA" id="ARBA00022695"/>
    </source>
</evidence>
<dbReference type="PANTHER" id="PTHR37984">
    <property type="entry name" value="PROTEIN CBG26694"/>
    <property type="match status" value="1"/>
</dbReference>
<evidence type="ECO:0000256" key="4">
    <source>
        <dbReference type="ARBA" id="ARBA00022722"/>
    </source>
</evidence>
<evidence type="ECO:0000256" key="1">
    <source>
        <dbReference type="ARBA" id="ARBA00012493"/>
    </source>
</evidence>
<dbReference type="Gene3D" id="2.40.70.10">
    <property type="entry name" value="Acid Proteases"/>
    <property type="match status" value="1"/>
</dbReference>
<dbReference type="Pfam" id="PF17917">
    <property type="entry name" value="RT_RNaseH"/>
    <property type="match status" value="1"/>
</dbReference>
<evidence type="ECO:0000313" key="12">
    <source>
        <dbReference type="Proteomes" id="UP000321393"/>
    </source>
</evidence>
<evidence type="ECO:0000256" key="2">
    <source>
        <dbReference type="ARBA" id="ARBA00022679"/>
    </source>
</evidence>
<dbReference type="CDD" id="cd09274">
    <property type="entry name" value="RNase_HI_RT_Ty3"/>
    <property type="match status" value="1"/>
</dbReference>
<accession>A0A5A7TW21</accession>
<dbReference type="InterPro" id="IPR043502">
    <property type="entry name" value="DNA/RNA_pol_sf"/>
</dbReference>
<dbReference type="PROSITE" id="PS50158">
    <property type="entry name" value="ZF_CCHC"/>
    <property type="match status" value="1"/>
</dbReference>
<name>A0A5A7TW21_CUCMM</name>
<dbReference type="Pfam" id="PF00078">
    <property type="entry name" value="RVT_1"/>
    <property type="match status" value="1"/>
</dbReference>
<dbReference type="CDD" id="cd01647">
    <property type="entry name" value="RT_LTR"/>
    <property type="match status" value="1"/>
</dbReference>
<dbReference type="InterPro" id="IPR001878">
    <property type="entry name" value="Znf_CCHC"/>
</dbReference>
<dbReference type="InterPro" id="IPR050951">
    <property type="entry name" value="Retrovirus_Pol_polyprotein"/>
</dbReference>
<sequence>MLSRFAPDMVRDEAARTEKFVRGLRLDLQGILRALRPATHADALRIALDLSLPERADSSKAAGRGSALGQKRKVETQPDVVPQRTLRSGGVFQRHRRELAAAGRTLRELPACTTCGRVQGGRCLAGSGVCFRCRQPGHTADVCPRKPFETTPPQPSASQQGRVYATTRQEAERAGTVVTGTLPILGHYAFVLFDSGSSHSFISSVFVQHVGLEVEPLGSVLSVSTLSGEVLLSKEQIKACRVEIANRMLDVTLLVLDMQDFDVILGMDWLSANHANIDCFGKEVVFNPPSGASFKFRGAGMWILESQKFPYLLREYPDVFPDELPGLSPPREVDFAIELEPGTAPISRAPYRMAPAELKELKVQLQELLDKGFIRPSVSPWGAPVLFVKKKDGSMRLCIDYRELNKGATVFSKIDLRSGYHQLRIRDGDIPKTAFRSRYGHYEFMVMSFGLTNAPAVFMDLMNRVFKDFLDSFVIVFIDDILIYSKTEAEHEEHLHQVLETLRANKLYAKFSKCEFWLRKVTFLGHVVSSEGVSVDPAKIEAMTNWPRPSTVSEIRSFLGFAGYYRRFVEDFSCIASPLTQLTRKGTPFVWSPACERSFQELKQKLVTAPVLTVPDGSGNFVIYSDASKKGLGCVLMQQGKVVAYASRQLKIHEQNYPTHDLELAAVVFALKIWRHYLYGEKIQIYTDHKSLKYFFTQKELNMRQRRWLELVKDYDCEILYHPGKANVVADALSRKVAHSAALITKQTPLLRDFERAEIAVSVGEVTAQLAQLSVQPTLRQKIIAAQLNDPYLTEKRRMVETEQGEDFSISSDDGLMFEGRLCVPEDSAVKTELLTEAHSSPFTMHPGSTKMYQDLRSVYWWRGMKREVADIVSRCLVCQQVKAPRQHPAGLLQPLSVPGWKWESVSMDFITGLPKTLKGYTVIWVVVDRLMKSAHFVPGKSTYTAILEGTSTCIRYEAGLQHGIPPSD</sequence>
<dbReference type="Proteomes" id="UP000321393">
    <property type="component" value="Unassembled WGS sequence"/>
</dbReference>
<dbReference type="FunFam" id="3.10.10.10:FF:000002">
    <property type="entry name" value="Retrovirus-related Pol polyprotein from transposon 17.6-like protein"/>
    <property type="match status" value="1"/>
</dbReference>
<dbReference type="GO" id="GO:0003964">
    <property type="term" value="F:RNA-directed DNA polymerase activity"/>
    <property type="evidence" value="ECO:0007669"/>
    <property type="project" value="UniProtKB-KW"/>
</dbReference>
<reference evidence="11 12" key="1">
    <citation type="submission" date="2019-08" db="EMBL/GenBank/DDBJ databases">
        <title>Draft genome sequences of two oriental melons (Cucumis melo L. var makuwa).</title>
        <authorList>
            <person name="Kwon S.-Y."/>
        </authorList>
    </citation>
    <scope>NUCLEOTIDE SEQUENCE [LARGE SCALE GENOMIC DNA]</scope>
    <source>
        <strain evidence="12">cv. SW 3</strain>
        <tissue evidence="11">Leaf</tissue>
    </source>
</reference>
<evidence type="ECO:0000256" key="7">
    <source>
        <dbReference type="ARBA" id="ARBA00022918"/>
    </source>
</evidence>
<gene>
    <name evidence="11" type="ORF">E6C27_scaffold294G00260</name>
</gene>
<keyword evidence="4" id="KW-0540">Nuclease</keyword>
<dbReference type="EMBL" id="SSTE01014539">
    <property type="protein sequence ID" value="KAA0045429.1"/>
    <property type="molecule type" value="Genomic_DNA"/>
</dbReference>
<dbReference type="FunFam" id="3.10.20.370:FF:000001">
    <property type="entry name" value="Retrovirus-related Pol polyprotein from transposon 17.6-like protein"/>
    <property type="match status" value="1"/>
</dbReference>
<dbReference type="Gene3D" id="1.10.340.70">
    <property type="match status" value="1"/>
</dbReference>
<dbReference type="InterPro" id="IPR021109">
    <property type="entry name" value="Peptidase_aspartic_dom_sf"/>
</dbReference>
<dbReference type="InterPro" id="IPR041588">
    <property type="entry name" value="Integrase_H2C2"/>
</dbReference>